<evidence type="ECO:0000256" key="1">
    <source>
        <dbReference type="SAM" id="MobiDB-lite"/>
    </source>
</evidence>
<protein>
    <submittedName>
        <fullName evidence="2">Uncharacterized protein</fullName>
    </submittedName>
</protein>
<keyword evidence="3" id="KW-1185">Reference proteome</keyword>
<comment type="caution">
    <text evidence="2">The sequence shown here is derived from an EMBL/GenBank/DDBJ whole genome shotgun (WGS) entry which is preliminary data.</text>
</comment>
<dbReference type="Proteomes" id="UP001142400">
    <property type="component" value="Unassembled WGS sequence"/>
</dbReference>
<dbReference type="AlphaFoldDB" id="A0A9X2RX21"/>
<name>A0A9X2RX21_STRMQ</name>
<organism evidence="2 3">
    <name type="scientific">Streptomyces malaysiensis subsp. samsunensis</name>
    <dbReference type="NCBI Taxonomy" id="459658"/>
    <lineage>
        <taxon>Bacteria</taxon>
        <taxon>Bacillati</taxon>
        <taxon>Actinomycetota</taxon>
        <taxon>Actinomycetes</taxon>
        <taxon>Kitasatosporales</taxon>
        <taxon>Streptomycetaceae</taxon>
        <taxon>Streptomyces</taxon>
        <taxon>Streptomyces violaceusniger group</taxon>
    </lineage>
</organism>
<dbReference type="RefSeq" id="WP_257632733.1">
    <property type="nucleotide sequence ID" value="NZ_JANIIC010000027.1"/>
</dbReference>
<reference evidence="2" key="1">
    <citation type="submission" date="2022-06" db="EMBL/GenBank/DDBJ databases">
        <title>WGS of actinobacteria.</title>
        <authorList>
            <person name="Thawai C."/>
        </authorList>
    </citation>
    <scope>NUCLEOTIDE SEQUENCE</scope>
    <source>
        <strain evidence="2">DSM 42010</strain>
    </source>
</reference>
<evidence type="ECO:0000313" key="2">
    <source>
        <dbReference type="EMBL" id="MCQ8831855.1"/>
    </source>
</evidence>
<feature type="region of interest" description="Disordered" evidence="1">
    <location>
        <begin position="57"/>
        <end position="76"/>
    </location>
</feature>
<accession>A0A9X2RX21</accession>
<sequence length="76" mass="8052">MTTPTTPRPIAALGVPAEQVAAEVPLRTALLFDSLQQAQPVADGRFAEQRHFLDADPDTCVPLPGIPHPKPSGRTA</sequence>
<evidence type="ECO:0000313" key="3">
    <source>
        <dbReference type="Proteomes" id="UP001142400"/>
    </source>
</evidence>
<proteinExistence type="predicted"/>
<dbReference type="EMBL" id="JANIIC010000027">
    <property type="protein sequence ID" value="MCQ8831855.1"/>
    <property type="molecule type" value="Genomic_DNA"/>
</dbReference>
<gene>
    <name evidence="2" type="ORF">NQU54_22965</name>
</gene>